<dbReference type="Gene3D" id="3.10.180.10">
    <property type="entry name" value="2,3-Dihydroxybiphenyl 1,2-Dioxygenase, domain 1"/>
    <property type="match status" value="1"/>
</dbReference>
<dbReference type="InterPro" id="IPR037523">
    <property type="entry name" value="VOC_core"/>
</dbReference>
<dbReference type="InterPro" id="IPR029068">
    <property type="entry name" value="Glyas_Bleomycin-R_OHBP_Dase"/>
</dbReference>
<feature type="domain" description="VOC" evidence="1">
    <location>
        <begin position="4"/>
        <end position="139"/>
    </location>
</feature>
<name>A0ABT0YYU9_9FLAO</name>
<dbReference type="PANTHER" id="PTHR35006:SF2">
    <property type="entry name" value="GLYOXALASE FAMILY PROTEIN (AFU_ORTHOLOGUE AFUA_5G14830)"/>
    <property type="match status" value="1"/>
</dbReference>
<protein>
    <submittedName>
        <fullName evidence="2">VOC family protein</fullName>
    </submittedName>
</protein>
<dbReference type="PROSITE" id="PS51819">
    <property type="entry name" value="VOC"/>
    <property type="match status" value="1"/>
</dbReference>
<evidence type="ECO:0000259" key="1">
    <source>
        <dbReference type="PROSITE" id="PS51819"/>
    </source>
</evidence>
<sequence>MEPIIDHIQITVKDLNAAEAFYDRLMPVLGFDLQKKSKGRVPEHDFEVIEYYHPNFTFGINSPRNVFKEESIHRRKPGALHHLAFRAGSREEVDRIYPEIKAAGAMIVDEPKFYPQHGESYYALFFKDLQGIKYEIVYED</sequence>
<dbReference type="SUPFAM" id="SSF54593">
    <property type="entry name" value="Glyoxalase/Bleomycin resistance protein/Dihydroxybiphenyl dioxygenase"/>
    <property type="match status" value="1"/>
</dbReference>
<gene>
    <name evidence="2" type="ORF">NE848_04570</name>
</gene>
<reference evidence="2" key="1">
    <citation type="submission" date="2022-06" db="EMBL/GenBank/DDBJ databases">
        <title>Gramella sediminis sp. nov., isolated from deep-sea sediment of the Indian Ocean.</title>
        <authorList>
            <person name="Yang L."/>
        </authorList>
    </citation>
    <scope>NUCLEOTIDE SEQUENCE</scope>
    <source>
        <strain evidence="2">HMD3159</strain>
    </source>
</reference>
<comment type="caution">
    <text evidence="2">The sequence shown here is derived from an EMBL/GenBank/DDBJ whole genome shotgun (WGS) entry which is preliminary data.</text>
</comment>
<accession>A0ABT0YYU9</accession>
<dbReference type="Pfam" id="PF00903">
    <property type="entry name" value="Glyoxalase"/>
    <property type="match status" value="1"/>
</dbReference>
<dbReference type="EMBL" id="JAMSCK010000002">
    <property type="protein sequence ID" value="MCM8568640.1"/>
    <property type="molecule type" value="Genomic_DNA"/>
</dbReference>
<keyword evidence="3" id="KW-1185">Reference proteome</keyword>
<dbReference type="InterPro" id="IPR004360">
    <property type="entry name" value="Glyas_Fos-R_dOase_dom"/>
</dbReference>
<dbReference type="Proteomes" id="UP001155077">
    <property type="component" value="Unassembled WGS sequence"/>
</dbReference>
<evidence type="ECO:0000313" key="3">
    <source>
        <dbReference type="Proteomes" id="UP001155077"/>
    </source>
</evidence>
<evidence type="ECO:0000313" key="2">
    <source>
        <dbReference type="EMBL" id="MCM8568640.1"/>
    </source>
</evidence>
<dbReference type="RefSeq" id="WP_252111042.1">
    <property type="nucleotide sequence ID" value="NZ_JAMSCK010000002.1"/>
</dbReference>
<dbReference type="PANTHER" id="PTHR35006">
    <property type="entry name" value="GLYOXALASE FAMILY PROTEIN (AFU_ORTHOLOGUE AFUA_5G14830)"/>
    <property type="match status" value="1"/>
</dbReference>
<organism evidence="2 3">
    <name type="scientific">Gramella jeungdoensis</name>
    <dbReference type="NCBI Taxonomy" id="708091"/>
    <lineage>
        <taxon>Bacteria</taxon>
        <taxon>Pseudomonadati</taxon>
        <taxon>Bacteroidota</taxon>
        <taxon>Flavobacteriia</taxon>
        <taxon>Flavobacteriales</taxon>
        <taxon>Flavobacteriaceae</taxon>
        <taxon>Christiangramia</taxon>
    </lineage>
</organism>
<proteinExistence type="predicted"/>